<keyword evidence="6" id="KW-1043">Host membrane</keyword>
<evidence type="ECO:0000256" key="10">
    <source>
        <dbReference type="ARBA" id="ARBA00023184"/>
    </source>
</evidence>
<dbReference type="EMBL" id="MH725809">
    <property type="protein sequence ID" value="QFX74035.1"/>
    <property type="molecule type" value="Genomic_RNA"/>
</dbReference>
<comment type="subcellular location">
    <subcellularLocation>
        <location evidence="1">Host endoplasmic reticulum membrane</location>
    </subcellularLocation>
</comment>
<evidence type="ECO:0000256" key="12">
    <source>
        <dbReference type="ARBA" id="ARBA00030266"/>
    </source>
</evidence>
<name>A0A6G5VXN0_9VIRU</name>
<evidence type="ECO:0000256" key="4">
    <source>
        <dbReference type="ARBA" id="ARBA00022448"/>
    </source>
</evidence>
<keyword evidence="5" id="KW-0812">Transmembrane</keyword>
<keyword evidence="7" id="KW-1133">Transmembrane helix</keyword>
<evidence type="ECO:0000256" key="11">
    <source>
        <dbReference type="ARBA" id="ARBA00025270"/>
    </source>
</evidence>
<evidence type="ECO:0000256" key="1">
    <source>
        <dbReference type="ARBA" id="ARBA00004625"/>
    </source>
</evidence>
<evidence type="ECO:0000256" key="2">
    <source>
        <dbReference type="ARBA" id="ARBA00010355"/>
    </source>
</evidence>
<proteinExistence type="inferred from homology"/>
<protein>
    <recommendedName>
        <fullName evidence="3">Movement protein TGBp3</fullName>
    </recommendedName>
    <alternativeName>
        <fullName evidence="12">7 kDa protein</fullName>
    </alternativeName>
    <alternativeName>
        <fullName evidence="13">Triple gene block 3 protein</fullName>
    </alternativeName>
</protein>
<comment type="function">
    <text evidence="11">Plays a role in viral cell-to-cell propagation, by facilitating genome transport to neighboring plant cells through plasmosdesmata. May induce the formation of granular vesicles derived from the Endoplasmic reticulum, which align on actin filaments.</text>
</comment>
<keyword evidence="9" id="KW-0472">Membrane</keyword>
<evidence type="ECO:0000256" key="7">
    <source>
        <dbReference type="ARBA" id="ARBA00022989"/>
    </source>
</evidence>
<evidence type="ECO:0000256" key="9">
    <source>
        <dbReference type="ARBA" id="ARBA00023136"/>
    </source>
</evidence>
<dbReference type="InterPro" id="IPR003411">
    <property type="entry name" value="TGBp3"/>
</dbReference>
<evidence type="ECO:0000256" key="3">
    <source>
        <dbReference type="ARBA" id="ARBA00013812"/>
    </source>
</evidence>
<gene>
    <name evidence="14" type="primary">ORF4</name>
</gene>
<evidence type="ECO:0000256" key="6">
    <source>
        <dbReference type="ARBA" id="ARBA00022870"/>
    </source>
</evidence>
<dbReference type="GO" id="GO:0044167">
    <property type="term" value="C:host cell endoplasmic reticulum membrane"/>
    <property type="evidence" value="ECO:0007669"/>
    <property type="project" value="UniProtKB-SubCell"/>
</dbReference>
<comment type="similarity">
    <text evidence="2">Belongs to the Tymovirales TGBp3 protein family.</text>
</comment>
<keyword evidence="8" id="KW-0916">Viral movement protein</keyword>
<evidence type="ECO:0000256" key="5">
    <source>
        <dbReference type="ARBA" id="ARBA00022692"/>
    </source>
</evidence>
<keyword evidence="10" id="KW-1038">Host endoplasmic reticulum</keyword>
<evidence type="ECO:0000313" key="14">
    <source>
        <dbReference type="EMBL" id="QFX74035.1"/>
    </source>
</evidence>
<dbReference type="Pfam" id="PF02495">
    <property type="entry name" value="TGBp3"/>
    <property type="match status" value="1"/>
</dbReference>
<keyword evidence="4" id="KW-0813">Transport</keyword>
<dbReference type="GO" id="GO:0046740">
    <property type="term" value="P:transport of virus in host, cell to cell"/>
    <property type="evidence" value="ECO:0007669"/>
    <property type="project" value="UniProtKB-KW"/>
</dbReference>
<evidence type="ECO:0000256" key="8">
    <source>
        <dbReference type="ARBA" id="ARBA00023031"/>
    </source>
</evidence>
<organism evidence="14">
    <name type="scientific">Pepper virus A</name>
    <dbReference type="NCBI Taxonomy" id="1803898"/>
    <lineage>
        <taxon>Viruses</taxon>
        <taxon>Riboviria</taxon>
        <taxon>Orthornavirae</taxon>
        <taxon>Kitrinoviricota</taxon>
        <taxon>Alsuviricetes</taxon>
        <taxon>Tymovirales</taxon>
        <taxon>Betaflexiviridae</taxon>
        <taxon>Quinvirinae</taxon>
        <taxon>Carlavirus</taxon>
        <taxon>Carlavirus alphacapsici</taxon>
        <taxon>Carlavirus PepVA</taxon>
    </lineage>
</organism>
<accession>A0A6G5VXN0</accession>
<evidence type="ECO:0000256" key="13">
    <source>
        <dbReference type="ARBA" id="ARBA00033148"/>
    </source>
</evidence>
<sequence length="63" mass="7008">MHDRLILIFCLSAALCYLLLETFKRTDCVVSITGESISIVACNLSSELVETIRQLRAGFVCMP</sequence>
<reference evidence="14" key="1">
    <citation type="submission" date="2018-08" db="EMBL/GenBank/DDBJ databases">
        <title>Biological and molecular characterization of Carlavirus infecting eggplant in India.</title>
        <authorList>
            <person name="Karnawar R."/>
            <person name="Zore G."/>
            <person name="Anandalakshmi R."/>
        </authorList>
    </citation>
    <scope>NUCLEOTIDE SEQUENCE</scope>
    <source>
        <strain evidence="14">IND-SHM</strain>
    </source>
</reference>